<feature type="transmembrane region" description="Helical" evidence="9">
    <location>
        <begin position="275"/>
        <end position="295"/>
    </location>
</feature>
<evidence type="ECO:0000256" key="6">
    <source>
        <dbReference type="ARBA" id="ARBA00022989"/>
    </source>
</evidence>
<gene>
    <name evidence="10" type="ORF">IAA89_02295</name>
</gene>
<evidence type="ECO:0000256" key="1">
    <source>
        <dbReference type="ARBA" id="ARBA00004429"/>
    </source>
</evidence>
<feature type="transmembrane region" description="Helical" evidence="9">
    <location>
        <begin position="199"/>
        <end position="220"/>
    </location>
</feature>
<evidence type="ECO:0000256" key="9">
    <source>
        <dbReference type="SAM" id="Phobius"/>
    </source>
</evidence>
<reference evidence="10" key="2">
    <citation type="journal article" date="2021" name="PeerJ">
        <title>Extensive microbial diversity within the chicken gut microbiome revealed by metagenomics and culture.</title>
        <authorList>
            <person name="Gilroy R."/>
            <person name="Ravi A."/>
            <person name="Getino M."/>
            <person name="Pursley I."/>
            <person name="Horton D.L."/>
            <person name="Alikhan N.F."/>
            <person name="Baker D."/>
            <person name="Gharbi K."/>
            <person name="Hall N."/>
            <person name="Watson M."/>
            <person name="Adriaenssens E.M."/>
            <person name="Foster-Nyarko E."/>
            <person name="Jarju S."/>
            <person name="Secka A."/>
            <person name="Antonio M."/>
            <person name="Oren A."/>
            <person name="Chaudhuri R.R."/>
            <person name="La Ragione R."/>
            <person name="Hildebrand F."/>
            <person name="Pallen M.J."/>
        </authorList>
    </citation>
    <scope>NUCLEOTIDE SEQUENCE</scope>
    <source>
        <strain evidence="10">C6-149</strain>
    </source>
</reference>
<dbReference type="InterPro" id="IPR007272">
    <property type="entry name" value="Sulf_transp_TsuA/YedE"/>
</dbReference>
<keyword evidence="7 9" id="KW-0472">Membrane</keyword>
<feature type="transmembrane region" description="Helical" evidence="9">
    <location>
        <begin position="364"/>
        <end position="381"/>
    </location>
</feature>
<dbReference type="EMBL" id="JADIMP010000044">
    <property type="protein sequence ID" value="MBO8441259.1"/>
    <property type="molecule type" value="Genomic_DNA"/>
</dbReference>
<protein>
    <submittedName>
        <fullName evidence="10">YeeE/YedE family protein</fullName>
    </submittedName>
</protein>
<feature type="transmembrane region" description="Helical" evidence="9">
    <location>
        <begin position="12"/>
        <end position="32"/>
    </location>
</feature>
<dbReference type="Pfam" id="PF04143">
    <property type="entry name" value="Sulf_transp"/>
    <property type="match status" value="1"/>
</dbReference>
<dbReference type="Proteomes" id="UP000823614">
    <property type="component" value="Unassembled WGS sequence"/>
</dbReference>
<feature type="transmembrane region" description="Helical" evidence="9">
    <location>
        <begin position="161"/>
        <end position="179"/>
    </location>
</feature>
<evidence type="ECO:0000313" key="11">
    <source>
        <dbReference type="Proteomes" id="UP000823614"/>
    </source>
</evidence>
<keyword evidence="5 9" id="KW-0812">Transmembrane</keyword>
<organism evidence="10 11">
    <name type="scientific">Candidatus Gallilactobacillus intestinavium</name>
    <dbReference type="NCBI Taxonomy" id="2840838"/>
    <lineage>
        <taxon>Bacteria</taxon>
        <taxon>Bacillati</taxon>
        <taxon>Bacillota</taxon>
        <taxon>Bacilli</taxon>
        <taxon>Lactobacillales</taxon>
        <taxon>Lactobacillaceae</taxon>
        <taxon>Lactobacillaceae incertae sedis</taxon>
        <taxon>Candidatus Gallilactobacillus</taxon>
    </lineage>
</organism>
<feature type="transmembrane region" description="Helical" evidence="9">
    <location>
        <begin position="401"/>
        <end position="418"/>
    </location>
</feature>
<dbReference type="PANTHER" id="PTHR30574">
    <property type="entry name" value="INNER MEMBRANE PROTEIN YEDE"/>
    <property type="match status" value="1"/>
</dbReference>
<keyword evidence="3" id="KW-1003">Cell membrane</keyword>
<proteinExistence type="inferred from homology"/>
<comment type="subcellular location">
    <subcellularLocation>
        <location evidence="1">Cell inner membrane</location>
        <topology evidence="1">Multi-pass membrane protein</topology>
    </subcellularLocation>
</comment>
<evidence type="ECO:0000256" key="8">
    <source>
        <dbReference type="ARBA" id="ARBA00035655"/>
    </source>
</evidence>
<feature type="transmembrane region" description="Helical" evidence="9">
    <location>
        <begin position="76"/>
        <end position="94"/>
    </location>
</feature>
<feature type="transmembrane region" description="Helical" evidence="9">
    <location>
        <begin position="38"/>
        <end position="55"/>
    </location>
</feature>
<evidence type="ECO:0000256" key="4">
    <source>
        <dbReference type="ARBA" id="ARBA00022519"/>
    </source>
</evidence>
<evidence type="ECO:0000313" key="10">
    <source>
        <dbReference type="EMBL" id="MBO8441259.1"/>
    </source>
</evidence>
<feature type="transmembrane region" description="Helical" evidence="9">
    <location>
        <begin position="333"/>
        <end position="352"/>
    </location>
</feature>
<keyword evidence="6 9" id="KW-1133">Transmembrane helix</keyword>
<comment type="caution">
    <text evidence="10">The sequence shown here is derived from an EMBL/GenBank/DDBJ whole genome shotgun (WGS) entry which is preliminary data.</text>
</comment>
<evidence type="ECO:0000256" key="5">
    <source>
        <dbReference type="ARBA" id="ARBA00022692"/>
    </source>
</evidence>
<keyword evidence="2" id="KW-0813">Transport</keyword>
<dbReference type="PANTHER" id="PTHR30574:SF1">
    <property type="entry name" value="SULPHUR TRANSPORT DOMAIN-CONTAINING PROTEIN"/>
    <property type="match status" value="1"/>
</dbReference>
<reference evidence="10" key="1">
    <citation type="submission" date="2020-10" db="EMBL/GenBank/DDBJ databases">
        <authorList>
            <person name="Gilroy R."/>
        </authorList>
    </citation>
    <scope>NUCLEOTIDE SEQUENCE</scope>
    <source>
        <strain evidence="10">C6-149</strain>
    </source>
</reference>
<accession>A0A9D9E4L9</accession>
<evidence type="ECO:0000256" key="7">
    <source>
        <dbReference type="ARBA" id="ARBA00023136"/>
    </source>
</evidence>
<dbReference type="GO" id="GO:0005886">
    <property type="term" value="C:plasma membrane"/>
    <property type="evidence" value="ECO:0007669"/>
    <property type="project" value="UniProtKB-SubCell"/>
</dbReference>
<sequence>MFKKDMQKYHLHAYQPIIAIILLILVIIWGFYLNAKAAVLPMGLFAGLVFGYALTRGRAGFTGGICRLYNRGEGSLTKALFLMIVVTAFINLAIQWKAQIGGAIPAFVNPLSHHIIPGTQNVRIANIATIIGGFLFGFGMVCAGGCASGTLTDFGEGEGRALVALIFFILAAAPGQWLGTVIDNSKIGKVGVTVWLPKYIGYSGAILVTVIVFGLLYICVRKYENVRKANHSAHEANDDWLEYEKPLTSDEPFKLNSWNTYHHLFIERWSFTRSLILVALGAAFVLITTGKAWGITTSFVAVDQKFLGLFGIHTAFKETAKIMASGLLFDNGTIRNIGIVLGSLICFLLAGRFSFKFNFKFHDMCVYALGGLCMGLGSRIARGCNIGALYSSITNFSLHGYLFMLFLVLGAFSALHIFEGRVNIIPKRTDKK</sequence>
<evidence type="ECO:0000256" key="3">
    <source>
        <dbReference type="ARBA" id="ARBA00022475"/>
    </source>
</evidence>
<dbReference type="AlphaFoldDB" id="A0A9D9E4L9"/>
<feature type="transmembrane region" description="Helical" evidence="9">
    <location>
        <begin position="127"/>
        <end position="149"/>
    </location>
</feature>
<comment type="similarity">
    <text evidence="8">Belongs to the TsuA/YedE (TC 9.B.102) family.</text>
</comment>
<keyword evidence="4" id="KW-0997">Cell inner membrane</keyword>
<name>A0A9D9E4L9_9LACO</name>
<evidence type="ECO:0000256" key="2">
    <source>
        <dbReference type="ARBA" id="ARBA00022448"/>
    </source>
</evidence>